<dbReference type="EMBL" id="GGEC01085144">
    <property type="protein sequence ID" value="MBX65628.1"/>
    <property type="molecule type" value="Transcribed_RNA"/>
</dbReference>
<accession>A0A2P2QF68</accession>
<name>A0A2P2QF68_RHIMU</name>
<feature type="chain" id="PRO_5015120517" evidence="1">
    <location>
        <begin position="24"/>
        <end position="87"/>
    </location>
</feature>
<reference evidence="2" key="1">
    <citation type="submission" date="2018-02" db="EMBL/GenBank/DDBJ databases">
        <title>Rhizophora mucronata_Transcriptome.</title>
        <authorList>
            <person name="Meera S.P."/>
            <person name="Sreeshan A."/>
            <person name="Augustine A."/>
        </authorList>
    </citation>
    <scope>NUCLEOTIDE SEQUENCE</scope>
    <source>
        <tissue evidence="2">Leaf</tissue>
    </source>
</reference>
<sequence>MSFDMFSLFSSGHIFICLSVASADHSIIFKFGFYSFSQIVAKNSILRITSGQHIINNKVFLCLSFLENGWLWMLGDSGLNGFTCVSV</sequence>
<evidence type="ECO:0000313" key="2">
    <source>
        <dbReference type="EMBL" id="MBX65628.1"/>
    </source>
</evidence>
<dbReference type="AlphaFoldDB" id="A0A2P2QF68"/>
<keyword evidence="1" id="KW-0732">Signal</keyword>
<evidence type="ECO:0000256" key="1">
    <source>
        <dbReference type="SAM" id="SignalP"/>
    </source>
</evidence>
<organism evidence="2">
    <name type="scientific">Rhizophora mucronata</name>
    <name type="common">Asiatic mangrove</name>
    <dbReference type="NCBI Taxonomy" id="61149"/>
    <lineage>
        <taxon>Eukaryota</taxon>
        <taxon>Viridiplantae</taxon>
        <taxon>Streptophyta</taxon>
        <taxon>Embryophyta</taxon>
        <taxon>Tracheophyta</taxon>
        <taxon>Spermatophyta</taxon>
        <taxon>Magnoliopsida</taxon>
        <taxon>eudicotyledons</taxon>
        <taxon>Gunneridae</taxon>
        <taxon>Pentapetalae</taxon>
        <taxon>rosids</taxon>
        <taxon>fabids</taxon>
        <taxon>Malpighiales</taxon>
        <taxon>Rhizophoraceae</taxon>
        <taxon>Rhizophora</taxon>
    </lineage>
</organism>
<feature type="signal peptide" evidence="1">
    <location>
        <begin position="1"/>
        <end position="23"/>
    </location>
</feature>
<proteinExistence type="predicted"/>
<protein>
    <submittedName>
        <fullName evidence="2">Uncharacterized protein</fullName>
    </submittedName>
</protein>